<keyword evidence="1" id="KW-0175">Coiled coil</keyword>
<evidence type="ECO:0000256" key="1">
    <source>
        <dbReference type="SAM" id="Coils"/>
    </source>
</evidence>
<dbReference type="RefSeq" id="WP_339097078.1">
    <property type="nucleotide sequence ID" value="NZ_CP149782.1"/>
</dbReference>
<evidence type="ECO:0000313" key="3">
    <source>
        <dbReference type="EMBL" id="WYF45756.1"/>
    </source>
</evidence>
<feature type="coiled-coil region" evidence="1">
    <location>
        <begin position="480"/>
        <end position="514"/>
    </location>
</feature>
<protein>
    <submittedName>
        <fullName evidence="3">Helix-hairpin-helix domain-containing protein</fullName>
    </submittedName>
</protein>
<dbReference type="Gene3D" id="1.10.510.10">
    <property type="entry name" value="Transferase(Phosphotransferase) domain 1"/>
    <property type="match status" value="1"/>
</dbReference>
<keyword evidence="2" id="KW-0812">Transmembrane</keyword>
<accession>A0AAU6Q5R6</accession>
<feature type="coiled-coil region" evidence="1">
    <location>
        <begin position="635"/>
        <end position="688"/>
    </location>
</feature>
<feature type="transmembrane region" description="Helical" evidence="2">
    <location>
        <begin position="403"/>
        <end position="422"/>
    </location>
</feature>
<dbReference type="InterPro" id="IPR011009">
    <property type="entry name" value="Kinase-like_dom_sf"/>
</dbReference>
<organism evidence="3">
    <name type="scientific">Deinococcus sp. VB142</name>
    <dbReference type="NCBI Taxonomy" id="3112952"/>
    <lineage>
        <taxon>Bacteria</taxon>
        <taxon>Thermotogati</taxon>
        <taxon>Deinococcota</taxon>
        <taxon>Deinococci</taxon>
        <taxon>Deinococcales</taxon>
        <taxon>Deinococcaceae</taxon>
        <taxon>Deinococcus</taxon>
    </lineage>
</organism>
<keyword evidence="2" id="KW-0472">Membrane</keyword>
<proteinExistence type="predicted"/>
<sequence>MSAPSALQDAYGSNVPQGREVARGRHANLYLCADSSLPPQLLKVYLSPPTPTQARKVEGMVSQTAPPRIPSRVLWPTAPLYGSNRQLAGLVTPLPPEGLSHVAGLRALLVPELRRQQFPQADWRFRVQVAERLAQAFGDLHACGHLMGDVRPEHVLVTDAGEVWLVGSDDYQLQLGEQVMTPLPSSAEYTPAEAQRQGTDTLVPRLHQPGEDFFGLAVLLFELLLERHPYAGVQVRGPAPGPVAAIAAGQFVDAASPPPGLRAVPGSLPFAALSPGVQALFERAFVAGHADPQARPSPQEWVSALREMAAALHPCEQQPQHLRVRGQPCPECVAAQQRPTEFDNDDTSVADRVEKLWSDIMRVASPPPSPTIAPVTEAPPLPSLKLGLPSRPKGLGHAQLERLIAWLLRALVLAVLMLAVWLVQRSFLSLLVVPGIILFALTLGRSFVVDWDGLIDRYEAWEKGLVRQLIPTGGQHQVYRQAVLARREEVKNELSALLARREELRERYQRENAGATFLRSHMELEQRRNRLRDLGRGGGLRALYTRWYERSEREFLALQALRSGGVPGVGPRELSLAVARGIRNAGEIEPDRLGTLPAPFARELVAWRQGLQDFFQFDPAQIPRGEINELQRHGEQQARAELQEFEEAVRAFSKTRWDRNEAEISRELGIVQRQIEQHRRALKKLKKIEV</sequence>
<name>A0AAU6Q5R6_9DEIO</name>
<dbReference type="AlphaFoldDB" id="A0AAU6Q5R6"/>
<gene>
    <name evidence="3" type="ORF">WDJ50_06480</name>
</gene>
<dbReference type="SUPFAM" id="SSF56112">
    <property type="entry name" value="Protein kinase-like (PK-like)"/>
    <property type="match status" value="1"/>
</dbReference>
<dbReference type="EMBL" id="CP149782">
    <property type="protein sequence ID" value="WYF45756.1"/>
    <property type="molecule type" value="Genomic_DNA"/>
</dbReference>
<evidence type="ECO:0000256" key="2">
    <source>
        <dbReference type="SAM" id="Phobius"/>
    </source>
</evidence>
<keyword evidence="2" id="KW-1133">Transmembrane helix</keyword>
<reference evidence="3" key="1">
    <citation type="submission" date="2024-03" db="EMBL/GenBank/DDBJ databases">
        <title>Deinococcus weizhi sp. nov., isolated from human skin.</title>
        <authorList>
            <person name="Wei Z."/>
            <person name="Tian F."/>
            <person name="Yang C."/>
            <person name="Xin L.T."/>
            <person name="Wen Z.J."/>
            <person name="Lan K.C."/>
            <person name="Yu L."/>
            <person name="Zhe W."/>
            <person name="Dan F.D."/>
            <person name="Jun W."/>
            <person name="Rui Z."/>
            <person name="Yong X.J."/>
            <person name="Ting Y."/>
            <person name="Wei X."/>
            <person name="Xu Z.G."/>
            <person name="Xin Z."/>
            <person name="Dong F.G."/>
            <person name="Ni X.M."/>
            <person name="Zheng M.G."/>
            <person name="Chun Y."/>
            <person name="Qian W.X."/>
        </authorList>
    </citation>
    <scope>NUCLEOTIDE SEQUENCE</scope>
    <source>
        <strain evidence="3">VB142</strain>
    </source>
</reference>
<feature type="transmembrane region" description="Helical" evidence="2">
    <location>
        <begin position="428"/>
        <end position="448"/>
    </location>
</feature>